<organism evidence="6 7">
    <name type="scientific">Candidatus Roizmanbacteria bacterium GW2011_GWA1_41_13</name>
    <dbReference type="NCBI Taxonomy" id="1618474"/>
    <lineage>
        <taxon>Bacteria</taxon>
        <taxon>Candidatus Roizmaniibacteriota</taxon>
    </lineage>
</organism>
<comment type="caution">
    <text evidence="6">The sequence shown here is derived from an EMBL/GenBank/DDBJ whole genome shotgun (WGS) entry which is preliminary data.</text>
</comment>
<dbReference type="Pfam" id="PF13589">
    <property type="entry name" value="HATPase_c_3"/>
    <property type="match status" value="1"/>
</dbReference>
<proteinExistence type="inferred from homology"/>
<keyword evidence="2" id="KW-0547">Nucleotide-binding</keyword>
<dbReference type="Pfam" id="PF17942">
    <property type="entry name" value="Morc6_S5"/>
    <property type="match status" value="1"/>
</dbReference>
<evidence type="ECO:0000256" key="1">
    <source>
        <dbReference type="ARBA" id="ARBA00007837"/>
    </source>
</evidence>
<reference evidence="6 7" key="1">
    <citation type="journal article" date="2015" name="Nature">
        <title>rRNA introns, odd ribosomes, and small enigmatic genomes across a large radiation of phyla.</title>
        <authorList>
            <person name="Brown C.T."/>
            <person name="Hug L.A."/>
            <person name="Thomas B.C."/>
            <person name="Sharon I."/>
            <person name="Castelle C.J."/>
            <person name="Singh A."/>
            <person name="Wilkins M.J."/>
            <person name="Williams K.H."/>
            <person name="Banfield J.F."/>
        </authorList>
    </citation>
    <scope>NUCLEOTIDE SEQUENCE [LARGE SCALE GENOMIC DNA]</scope>
</reference>
<dbReference type="SUPFAM" id="SSF52009">
    <property type="entry name" value="Phosphohistidine domain"/>
    <property type="match status" value="1"/>
</dbReference>
<name>A0A0G0UQZ9_9BACT</name>
<dbReference type="PANTHER" id="PTHR43030">
    <property type="entry name" value="PHOSPHOENOLPYRUVATE SYNTHASE"/>
    <property type="match status" value="1"/>
</dbReference>
<dbReference type="GO" id="GO:0005524">
    <property type="term" value="F:ATP binding"/>
    <property type="evidence" value="ECO:0007669"/>
    <property type="project" value="UniProtKB-KW"/>
</dbReference>
<gene>
    <name evidence="6" type="ORF">UU41_C0044G0001</name>
</gene>
<keyword evidence="4" id="KW-0175">Coiled coil</keyword>
<keyword evidence="6" id="KW-0670">Pyruvate</keyword>
<dbReference type="GO" id="GO:0008986">
    <property type="term" value="F:pyruvate, water dikinase activity"/>
    <property type="evidence" value="ECO:0007669"/>
    <property type="project" value="InterPro"/>
</dbReference>
<dbReference type="InterPro" id="IPR006319">
    <property type="entry name" value="PEP_synth"/>
</dbReference>
<evidence type="ECO:0000256" key="3">
    <source>
        <dbReference type="ARBA" id="ARBA00022840"/>
    </source>
</evidence>
<dbReference type="InterPro" id="IPR041006">
    <property type="entry name" value="Morc_S5"/>
</dbReference>
<comment type="similarity">
    <text evidence="1">Belongs to the PEP-utilizing enzyme family.</text>
</comment>
<dbReference type="Gene3D" id="3.30.565.10">
    <property type="entry name" value="Histidine kinase-like ATPase, C-terminal domain"/>
    <property type="match status" value="1"/>
</dbReference>
<dbReference type="Proteomes" id="UP000034961">
    <property type="component" value="Unassembled WGS sequence"/>
</dbReference>
<dbReference type="PANTHER" id="PTHR43030:SF1">
    <property type="entry name" value="PHOSPHOENOLPYRUVATE SYNTHASE"/>
    <property type="match status" value="1"/>
</dbReference>
<dbReference type="EMBL" id="LCAN01000044">
    <property type="protein sequence ID" value="KKR91179.1"/>
    <property type="molecule type" value="Genomic_DNA"/>
</dbReference>
<dbReference type="InterPro" id="IPR003594">
    <property type="entry name" value="HATPase_dom"/>
</dbReference>
<accession>A0A0G0UQZ9</accession>
<dbReference type="Gene3D" id="3.50.30.10">
    <property type="entry name" value="Phosphohistidine domain"/>
    <property type="match status" value="1"/>
</dbReference>
<evidence type="ECO:0000259" key="5">
    <source>
        <dbReference type="SMART" id="SM00387"/>
    </source>
</evidence>
<dbReference type="PATRIC" id="fig|1618474.3.peg.1052"/>
<evidence type="ECO:0000313" key="7">
    <source>
        <dbReference type="Proteomes" id="UP000034961"/>
    </source>
</evidence>
<evidence type="ECO:0000256" key="4">
    <source>
        <dbReference type="ARBA" id="ARBA00023054"/>
    </source>
</evidence>
<dbReference type="Pfam" id="PF00391">
    <property type="entry name" value="PEP-utilizers"/>
    <property type="match status" value="1"/>
</dbReference>
<sequence length="420" mass="47384">MNQETKYIDISPHRSILAKISQTGYSIQEAIAELIDNAIDARLPQERLVVSVDITPELITVTDNGSGMTEEQAAKSIRLGFSEKKLQLGEFGLGLKTSTSFLGHGFTLITSPRNSEEEYILEYDQDHWLEHGDWNKYPFIVNRGVEPAKSGTTVMIRRLKVDVTEKLLTSIKQEFGMRFGPFIQNQELELIINHEPCPPFIPSILDDKKNEFTFEFKGGKAWGWWGYQLSGLNQSYYGFHTYRRGRLVTTYDKIGLTPNQDIKQIVGDLHIEGVPITHDKKGFLKSSEEYRALEKEIREYFKPFEKRPKRVLSGYPASVGKVAGTVRRVNMFMAGDMAKEMARIERGDIIVTEMTRPHFLLGIRRAGGIITDLGGNLCHAAIVAREFNIPAVVGTQTATSTLRDGQKIILDGNGGYIYED</sequence>
<evidence type="ECO:0000256" key="2">
    <source>
        <dbReference type="ARBA" id="ARBA00022741"/>
    </source>
</evidence>
<evidence type="ECO:0000313" key="6">
    <source>
        <dbReference type="EMBL" id="KKR91179.1"/>
    </source>
</evidence>
<dbReference type="InterPro" id="IPR036890">
    <property type="entry name" value="HATPase_C_sf"/>
</dbReference>
<dbReference type="SUPFAM" id="SSF55874">
    <property type="entry name" value="ATPase domain of HSP90 chaperone/DNA topoisomerase II/histidine kinase"/>
    <property type="match status" value="1"/>
</dbReference>
<dbReference type="SMART" id="SM00387">
    <property type="entry name" value="HATPase_c"/>
    <property type="match status" value="1"/>
</dbReference>
<protein>
    <submittedName>
        <fullName evidence="6">Phosphoenolpyruvate synthase</fullName>
    </submittedName>
</protein>
<feature type="domain" description="Histidine kinase/HSP90-like ATPase" evidence="5">
    <location>
        <begin position="22"/>
        <end position="163"/>
    </location>
</feature>
<dbReference type="AlphaFoldDB" id="A0A0G0UQZ9"/>
<keyword evidence="3" id="KW-0067">ATP-binding</keyword>
<dbReference type="InterPro" id="IPR036637">
    <property type="entry name" value="Phosphohistidine_dom_sf"/>
</dbReference>
<dbReference type="InterPro" id="IPR008279">
    <property type="entry name" value="PEP-util_enz_mobile_dom"/>
</dbReference>